<gene>
    <name evidence="3" type="primary">Contig7468.g7978</name>
    <name evidence="3" type="ORF">STYLEM_14333</name>
</gene>
<accession>A0A078ASU2</accession>
<dbReference type="EMBL" id="CCKQ01013579">
    <property type="protein sequence ID" value="CDW85259.1"/>
    <property type="molecule type" value="Genomic_DNA"/>
</dbReference>
<dbReference type="InterPro" id="IPR013763">
    <property type="entry name" value="Cyclin-like_dom"/>
</dbReference>
<evidence type="ECO:0000313" key="3">
    <source>
        <dbReference type="EMBL" id="CDW85259.1"/>
    </source>
</evidence>
<name>A0A078ASU2_STYLE</name>
<dbReference type="InParanoid" id="A0A078ASU2"/>
<dbReference type="InterPro" id="IPR036915">
    <property type="entry name" value="Cyclin-like_sf"/>
</dbReference>
<keyword evidence="4" id="KW-1185">Reference proteome</keyword>
<dbReference type="InterPro" id="IPR006671">
    <property type="entry name" value="Cyclin_N"/>
</dbReference>
<dbReference type="PANTHER" id="PTHR10177">
    <property type="entry name" value="CYCLINS"/>
    <property type="match status" value="1"/>
</dbReference>
<evidence type="ECO:0000256" key="1">
    <source>
        <dbReference type="RuleBase" id="RU000383"/>
    </source>
</evidence>
<keyword evidence="1" id="KW-0195">Cyclin</keyword>
<dbReference type="Gene3D" id="1.10.472.10">
    <property type="entry name" value="Cyclin-like"/>
    <property type="match status" value="1"/>
</dbReference>
<dbReference type="Proteomes" id="UP000039865">
    <property type="component" value="Unassembled WGS sequence"/>
</dbReference>
<evidence type="ECO:0000259" key="2">
    <source>
        <dbReference type="SMART" id="SM00385"/>
    </source>
</evidence>
<protein>
    <recommendedName>
        <fullName evidence="2">Cyclin-like domain-containing protein</fullName>
    </recommendedName>
</protein>
<dbReference type="OMA" id="HMENDSA"/>
<dbReference type="Pfam" id="PF00134">
    <property type="entry name" value="Cyclin_N"/>
    <property type="match status" value="1"/>
</dbReference>
<dbReference type="SUPFAM" id="SSF47954">
    <property type="entry name" value="Cyclin-like"/>
    <property type="match status" value="1"/>
</dbReference>
<sequence>MCSNKIRYSSLIASQRAAITISDLNPKESNNNNVFFKLRKSNQGLYQQQACNINSNQQNILRIGTNTSTNLQQTYKALRNLSQNKSAKNILEQSSYKTQSKLGGTHQKQVLPSLVNISEGSNGRKQEQGRLLLVRKPNQELTSSLKSTNHNAHKIPNLPPVITDSNGASMSRSTYFSSLEQHHSDCKSIRKSMNELFLDQFESKLDQDSYNNSKNRLDNDAHNIARQERNFLEGHSVLPHHRAKMIDWMIQVLRVLDSSTDETFFLATSILDRFFQAKSIEGSFLDKEDLHIFGLTSIFIASKLEDAFPITMDQIVDEASHGKFESKDILKAEKVMCRALGFKFLQQTLIDKVSAQLLLIFEDDPRLKMQDSDQKELQKSVSFICKALCHDYIFSTLDLNDQATIVLMLIPRFHLQFLEKRGRDRKESSPSSSKGEMKRLLVQKQIRGIQMTINEFLTTTILHVEMVENLMSLIQNLTSADNQSGFQNLLRSYPQYKNISLNDYKLIKVKRVQKMHSDTTASSAESKIENDYV</sequence>
<dbReference type="OrthoDB" id="64224at2759"/>
<proteinExistence type="inferred from homology"/>
<organism evidence="3 4">
    <name type="scientific">Stylonychia lemnae</name>
    <name type="common">Ciliate</name>
    <dbReference type="NCBI Taxonomy" id="5949"/>
    <lineage>
        <taxon>Eukaryota</taxon>
        <taxon>Sar</taxon>
        <taxon>Alveolata</taxon>
        <taxon>Ciliophora</taxon>
        <taxon>Intramacronucleata</taxon>
        <taxon>Spirotrichea</taxon>
        <taxon>Stichotrichia</taxon>
        <taxon>Sporadotrichida</taxon>
        <taxon>Oxytrichidae</taxon>
        <taxon>Stylonychinae</taxon>
        <taxon>Stylonychia</taxon>
    </lineage>
</organism>
<evidence type="ECO:0000313" key="4">
    <source>
        <dbReference type="Proteomes" id="UP000039865"/>
    </source>
</evidence>
<dbReference type="SMART" id="SM00385">
    <property type="entry name" value="CYCLIN"/>
    <property type="match status" value="1"/>
</dbReference>
<dbReference type="InterPro" id="IPR039361">
    <property type="entry name" value="Cyclin"/>
</dbReference>
<reference evidence="3 4" key="1">
    <citation type="submission" date="2014-06" db="EMBL/GenBank/DDBJ databases">
        <authorList>
            <person name="Swart Estienne"/>
        </authorList>
    </citation>
    <scope>NUCLEOTIDE SEQUENCE [LARGE SCALE GENOMIC DNA]</scope>
    <source>
        <strain evidence="3 4">130c</strain>
    </source>
</reference>
<comment type="similarity">
    <text evidence="1">Belongs to the cyclin family.</text>
</comment>
<dbReference type="AlphaFoldDB" id="A0A078ASU2"/>
<feature type="domain" description="Cyclin-like" evidence="2">
    <location>
        <begin position="247"/>
        <end position="338"/>
    </location>
</feature>